<dbReference type="PROSITE" id="PS51257">
    <property type="entry name" value="PROKAR_LIPOPROTEIN"/>
    <property type="match status" value="1"/>
</dbReference>
<evidence type="ECO:0000313" key="2">
    <source>
        <dbReference type="Proteomes" id="UP000286095"/>
    </source>
</evidence>
<comment type="caution">
    <text evidence="1">The sequence shown here is derived from an EMBL/GenBank/DDBJ whole genome shotgun (WGS) entry which is preliminary data.</text>
</comment>
<sequence length="158" mass="18728">MKYCFIAVLVFFIYGCSVKNQNASTQSLNTLIISPMVKIHDVAFLKKENHMLNLEVYKLGRAFFQIKIKDKICLNFICYDKEVFNQKFFKNVYYEDILQDILNKNVLWQGRNIEKTSCGFKQNLKSKNYEIFYQVCYDKVSFFDNISGIKIVLTYIQN</sequence>
<evidence type="ECO:0008006" key="3">
    <source>
        <dbReference type="Google" id="ProtNLM"/>
    </source>
</evidence>
<organism evidence="1 2">
    <name type="scientific">Campylobacter hepaticus</name>
    <dbReference type="NCBI Taxonomy" id="1813019"/>
    <lineage>
        <taxon>Bacteria</taxon>
        <taxon>Pseudomonadati</taxon>
        <taxon>Campylobacterota</taxon>
        <taxon>Epsilonproteobacteria</taxon>
        <taxon>Campylobacterales</taxon>
        <taxon>Campylobacteraceae</taxon>
        <taxon>Campylobacter</taxon>
    </lineage>
</organism>
<dbReference type="AlphaFoldDB" id="A0A424Z337"/>
<gene>
    <name evidence="1" type="ORF">DZD40_00220</name>
</gene>
<name>A0A424Z337_9BACT</name>
<dbReference type="Proteomes" id="UP000286095">
    <property type="component" value="Unassembled WGS sequence"/>
</dbReference>
<reference evidence="1 2" key="1">
    <citation type="submission" date="2018-08" db="EMBL/GenBank/DDBJ databases">
        <title>Survival mechanisms of Campylobacter hepaticus identified by genomic analysis and comparative transcriptomic analysis of in vivo and in vitro derived bacteria.</title>
        <authorList>
            <person name="Van T.T.H."/>
            <person name="Moore R.J."/>
        </authorList>
    </citation>
    <scope>NUCLEOTIDE SEQUENCE [LARGE SCALE GENOMIC DNA]</scope>
    <source>
        <strain evidence="1 2">54L</strain>
    </source>
</reference>
<protein>
    <recommendedName>
        <fullName evidence="3">Lipoprotein</fullName>
    </recommendedName>
</protein>
<dbReference type="RefSeq" id="WP_124134119.1">
    <property type="nucleotide sequence ID" value="NZ_QURW01000001.1"/>
</dbReference>
<evidence type="ECO:0000313" key="1">
    <source>
        <dbReference type="EMBL" id="RQD88662.1"/>
    </source>
</evidence>
<accession>A0A424Z337</accession>
<dbReference type="EMBL" id="QURW01000001">
    <property type="protein sequence ID" value="RQD88662.1"/>
    <property type="molecule type" value="Genomic_DNA"/>
</dbReference>
<proteinExistence type="predicted"/>
<dbReference type="STRING" id="1813019.A2J15_02115"/>